<keyword evidence="11 13" id="KW-0472">Membrane</keyword>
<name>D1B4P0_SULD5</name>
<evidence type="ECO:0000256" key="2">
    <source>
        <dbReference type="ARBA" id="ARBA00004651"/>
    </source>
</evidence>
<keyword evidence="10" id="KW-0921">Nickel transport</keyword>
<dbReference type="Proteomes" id="UP000002222">
    <property type="component" value="Chromosome"/>
</dbReference>
<comment type="function">
    <text evidence="1">Efflux system for nickel and cobalt.</text>
</comment>
<dbReference type="PANTHER" id="PTHR40659:SF1">
    <property type="entry name" value="NICKEL_COBALT EFFLUX SYSTEM RCNA"/>
    <property type="match status" value="1"/>
</dbReference>
<evidence type="ECO:0000256" key="3">
    <source>
        <dbReference type="ARBA" id="ARBA00022426"/>
    </source>
</evidence>
<dbReference type="GO" id="GO:0006824">
    <property type="term" value="P:cobalt ion transport"/>
    <property type="evidence" value="ECO:0007669"/>
    <property type="project" value="UniProtKB-KW"/>
</dbReference>
<keyword evidence="5" id="KW-1003">Cell membrane</keyword>
<reference evidence="15" key="1">
    <citation type="submission" date="2009-11" db="EMBL/GenBank/DDBJ databases">
        <title>The complete genome of Sulfurospirillum deleyianum DSM 6946.</title>
        <authorList>
            <consortium name="US DOE Joint Genome Institute (JGI-PGF)"/>
            <person name="Lucas S."/>
            <person name="Copeland A."/>
            <person name="Lapidus A."/>
            <person name="Glavina del Rio T."/>
            <person name="Dalin E."/>
            <person name="Tice H."/>
            <person name="Bruce D."/>
            <person name="Goodwin L."/>
            <person name="Pitluck S."/>
            <person name="Kyrpides N."/>
            <person name="Mavromatis K."/>
            <person name="Ivanova N."/>
            <person name="Ovchinnikova G."/>
            <person name="Munk A.C."/>
            <person name="Lu M."/>
            <person name="Brettin T."/>
            <person name="Detter J.C."/>
            <person name="Han C."/>
            <person name="Tapia R."/>
            <person name="Larimer F."/>
            <person name="Land M."/>
            <person name="Hauser L."/>
            <person name="Markowitz V."/>
            <person name="Cheng J.F."/>
            <person name="Hugenholtz P."/>
            <person name="Woyke T."/>
            <person name="Wu D."/>
            <person name="Aumann P."/>
            <person name="Schneider S."/>
            <person name="Lang E."/>
            <person name="Spring S."/>
            <person name="Klenk H.P."/>
            <person name="Eisen J.A."/>
        </authorList>
    </citation>
    <scope>NUCLEOTIDE SEQUENCE [LARGE SCALE GENOMIC DNA]</scope>
    <source>
        <strain evidence="15">ATCC 51133 / DSM 6946 / 5175</strain>
    </source>
</reference>
<dbReference type="InterPro" id="IPR051224">
    <property type="entry name" value="NiCoT_RcnA"/>
</dbReference>
<evidence type="ECO:0000313" key="14">
    <source>
        <dbReference type="EMBL" id="ACZ13060.1"/>
    </source>
</evidence>
<keyword evidence="9" id="KW-0406">Ion transport</keyword>
<dbReference type="RefSeq" id="WP_012857805.1">
    <property type="nucleotide sequence ID" value="NC_013512.1"/>
</dbReference>
<evidence type="ECO:0000256" key="5">
    <source>
        <dbReference type="ARBA" id="ARBA00022475"/>
    </source>
</evidence>
<dbReference type="GO" id="GO:0015099">
    <property type="term" value="F:nickel cation transmembrane transporter activity"/>
    <property type="evidence" value="ECO:0007669"/>
    <property type="project" value="UniProtKB-UniRule"/>
</dbReference>
<feature type="transmembrane region" description="Helical" evidence="13">
    <location>
        <begin position="116"/>
        <end position="133"/>
    </location>
</feature>
<gene>
    <name evidence="14" type="ordered locus">Sdel_2047</name>
</gene>
<dbReference type="STRING" id="525898.Sdel_2047"/>
<keyword evidence="4 13" id="KW-0813">Transport</keyword>
<dbReference type="GO" id="GO:0032025">
    <property type="term" value="P:response to cobalt ion"/>
    <property type="evidence" value="ECO:0007669"/>
    <property type="project" value="TreeGrafter"/>
</dbReference>
<dbReference type="PANTHER" id="PTHR40659">
    <property type="entry name" value="NICKEL/COBALT EFFLUX SYSTEM RCNA"/>
    <property type="match status" value="1"/>
</dbReference>
<evidence type="ECO:0000256" key="7">
    <source>
        <dbReference type="ARBA" id="ARBA00022692"/>
    </source>
</evidence>
<evidence type="ECO:0000313" key="15">
    <source>
        <dbReference type="Proteomes" id="UP000002222"/>
    </source>
</evidence>
<feature type="transmembrane region" description="Helical" evidence="13">
    <location>
        <begin position="35"/>
        <end position="54"/>
    </location>
</feature>
<dbReference type="HOGENOM" id="CLU_058605_4_0_7"/>
<feature type="transmembrane region" description="Helical" evidence="13">
    <location>
        <begin position="220"/>
        <end position="241"/>
    </location>
</feature>
<evidence type="ECO:0000256" key="10">
    <source>
        <dbReference type="ARBA" id="ARBA00023112"/>
    </source>
</evidence>
<proteinExistence type="inferred from homology"/>
<keyword evidence="7 13" id="KW-0812">Transmembrane</keyword>
<keyword evidence="15" id="KW-1185">Reference proteome</keyword>
<feature type="transmembrane region" description="Helical" evidence="13">
    <location>
        <begin position="75"/>
        <end position="101"/>
    </location>
</feature>
<comment type="subcellular location">
    <subcellularLocation>
        <location evidence="2 13">Cell membrane</location>
        <topology evidence="2 13">Multi-pass membrane protein</topology>
    </subcellularLocation>
</comment>
<keyword evidence="12" id="KW-0170">Cobalt</keyword>
<dbReference type="GO" id="GO:0010045">
    <property type="term" value="P:response to nickel cation"/>
    <property type="evidence" value="ECO:0007669"/>
    <property type="project" value="TreeGrafter"/>
</dbReference>
<evidence type="ECO:0000256" key="12">
    <source>
        <dbReference type="ARBA" id="ARBA00023285"/>
    </source>
</evidence>
<protein>
    <recommendedName>
        <fullName evidence="13">Nickel/cobalt efflux system</fullName>
    </recommendedName>
</protein>
<evidence type="ECO:0000256" key="8">
    <source>
        <dbReference type="ARBA" id="ARBA00022989"/>
    </source>
</evidence>
<evidence type="ECO:0000256" key="9">
    <source>
        <dbReference type="ARBA" id="ARBA00023065"/>
    </source>
</evidence>
<keyword evidence="6" id="KW-0533">Nickel</keyword>
<evidence type="ECO:0000256" key="4">
    <source>
        <dbReference type="ARBA" id="ARBA00022448"/>
    </source>
</evidence>
<evidence type="ECO:0000256" key="1">
    <source>
        <dbReference type="ARBA" id="ARBA00002510"/>
    </source>
</evidence>
<evidence type="ECO:0000256" key="11">
    <source>
        <dbReference type="ARBA" id="ARBA00023136"/>
    </source>
</evidence>
<evidence type="ECO:0000256" key="6">
    <source>
        <dbReference type="ARBA" id="ARBA00022596"/>
    </source>
</evidence>
<feature type="transmembrane region" description="Helical" evidence="13">
    <location>
        <begin position="182"/>
        <end position="208"/>
    </location>
</feature>
<sequence>MTFSSVAIYFAEANRYFNAELSNHFRSIDEGSSSAVALILALSFAYGVLHALGPGHGKALVAGYVLANPSKKIHVFQLGFLIAIVHALSALLVTLVAHYLIQVSAMKLFRSVNPPLFQISGAFIVLLSFWLLYEVWQSRKISKERVKPHKSRFGVVLLAGIVPCPGVITLCFFAITLGHMEIGIIAALFMSLGMGLSISLAGLLVHAFQKSRLVVTQPRWFWVLRLLGVLCVMALGIFFLLNPVSSRAF</sequence>
<keyword evidence="3" id="KW-0171">Cobalt transport</keyword>
<keyword evidence="8 13" id="KW-1133">Transmembrane helix</keyword>
<comment type="similarity">
    <text evidence="13">Belongs to the NiCoT transporter (TC 2.A.52) family.</text>
</comment>
<evidence type="ECO:0000256" key="13">
    <source>
        <dbReference type="RuleBase" id="RU362101"/>
    </source>
</evidence>
<dbReference type="InterPro" id="IPR011541">
    <property type="entry name" value="Ni/Co_transpt_high_affinity"/>
</dbReference>
<dbReference type="EMBL" id="CP001816">
    <property type="protein sequence ID" value="ACZ13060.1"/>
    <property type="molecule type" value="Genomic_DNA"/>
</dbReference>
<dbReference type="GO" id="GO:0046583">
    <property type="term" value="F:monoatomic cation efflux transmembrane transporter activity"/>
    <property type="evidence" value="ECO:0007669"/>
    <property type="project" value="TreeGrafter"/>
</dbReference>
<dbReference type="KEGG" id="sdl:Sdel_2047"/>
<reference evidence="14 15" key="2">
    <citation type="journal article" date="2010" name="Stand. Genomic Sci.">
        <title>Complete genome sequence of Sulfurospirillum deleyianum type strain (5175).</title>
        <authorList>
            <person name="Sikorski J."/>
            <person name="Lapidus A."/>
            <person name="Copeland A."/>
            <person name="Glavina Del Rio T."/>
            <person name="Nolan M."/>
            <person name="Lucas S."/>
            <person name="Chen F."/>
            <person name="Tice H."/>
            <person name="Cheng J.F."/>
            <person name="Saunders E."/>
            <person name="Bruce D."/>
            <person name="Goodwin L."/>
            <person name="Pitluck S."/>
            <person name="Ovchinnikova G."/>
            <person name="Pati A."/>
            <person name="Ivanova N."/>
            <person name="Mavromatis K."/>
            <person name="Chen A."/>
            <person name="Palaniappan K."/>
            <person name="Chain P."/>
            <person name="Land M."/>
            <person name="Hauser L."/>
            <person name="Chang Y.J."/>
            <person name="Jeffries C.D."/>
            <person name="Brettin T."/>
            <person name="Detter J.C."/>
            <person name="Han C."/>
            <person name="Rohde M."/>
            <person name="Lang E."/>
            <person name="Spring S."/>
            <person name="Goker M."/>
            <person name="Bristow J."/>
            <person name="Eisen J.A."/>
            <person name="Markowitz V."/>
            <person name="Hugenholtz P."/>
            <person name="Kyrpides N.C."/>
            <person name="Klenk H.P."/>
        </authorList>
    </citation>
    <scope>NUCLEOTIDE SEQUENCE [LARGE SCALE GENOMIC DNA]</scope>
    <source>
        <strain evidence="15">ATCC 51133 / DSM 6946 / 5175</strain>
    </source>
</reference>
<organism evidence="14 15">
    <name type="scientific">Sulfurospirillum deleyianum (strain ATCC 51133 / DSM 6946 / 5175)</name>
    <dbReference type="NCBI Taxonomy" id="525898"/>
    <lineage>
        <taxon>Bacteria</taxon>
        <taxon>Pseudomonadati</taxon>
        <taxon>Campylobacterota</taxon>
        <taxon>Epsilonproteobacteria</taxon>
        <taxon>Campylobacterales</taxon>
        <taxon>Sulfurospirillaceae</taxon>
        <taxon>Sulfurospirillum</taxon>
    </lineage>
</organism>
<dbReference type="eggNOG" id="COG2215">
    <property type="taxonomic scope" value="Bacteria"/>
</dbReference>
<accession>D1B4P0</accession>
<feature type="transmembrane region" description="Helical" evidence="13">
    <location>
        <begin position="153"/>
        <end position="176"/>
    </location>
</feature>
<dbReference type="OrthoDB" id="9812956at2"/>
<dbReference type="GO" id="GO:0005886">
    <property type="term" value="C:plasma membrane"/>
    <property type="evidence" value="ECO:0007669"/>
    <property type="project" value="UniProtKB-SubCell"/>
</dbReference>
<dbReference type="Pfam" id="PF03824">
    <property type="entry name" value="NicO"/>
    <property type="match status" value="1"/>
</dbReference>
<dbReference type="AlphaFoldDB" id="D1B4P0"/>